<evidence type="ECO:0000313" key="2">
    <source>
        <dbReference type="Proteomes" id="UP001465755"/>
    </source>
</evidence>
<reference evidence="1 2" key="1">
    <citation type="journal article" date="2024" name="Nat. Commun.">
        <title>Phylogenomics reveals the evolutionary origins of lichenization in chlorophyte algae.</title>
        <authorList>
            <person name="Puginier C."/>
            <person name="Libourel C."/>
            <person name="Otte J."/>
            <person name="Skaloud P."/>
            <person name="Haon M."/>
            <person name="Grisel S."/>
            <person name="Petersen M."/>
            <person name="Berrin J.G."/>
            <person name="Delaux P.M."/>
            <person name="Dal Grande F."/>
            <person name="Keller J."/>
        </authorList>
    </citation>
    <scope>NUCLEOTIDE SEQUENCE [LARGE SCALE GENOMIC DNA]</scope>
    <source>
        <strain evidence="1 2">SAG 2036</strain>
    </source>
</reference>
<sequence length="141" mass="15642">MSRPSILRIRHLEACTDHRKILPPADRTVLVIGFTVRAAASKGQAAAQNKDQLRSIQACHCCMHMVAEAVTVSSSWLSGTLHTDAQPNHMSYFNSMHMQSDEKARRSTCSSHAGTHHTVMRLGLSPAALKLWQWRFALIPA</sequence>
<accession>A0AAW1NKR4</accession>
<gene>
    <name evidence="1" type="ORF">WJX73_005533</name>
</gene>
<dbReference type="Proteomes" id="UP001465755">
    <property type="component" value="Unassembled WGS sequence"/>
</dbReference>
<proteinExistence type="predicted"/>
<keyword evidence="2" id="KW-1185">Reference proteome</keyword>
<dbReference type="EMBL" id="JALJOQ010000204">
    <property type="protein sequence ID" value="KAK9789594.1"/>
    <property type="molecule type" value="Genomic_DNA"/>
</dbReference>
<evidence type="ECO:0000313" key="1">
    <source>
        <dbReference type="EMBL" id="KAK9789594.1"/>
    </source>
</evidence>
<organism evidence="1 2">
    <name type="scientific">Symbiochloris irregularis</name>
    <dbReference type="NCBI Taxonomy" id="706552"/>
    <lineage>
        <taxon>Eukaryota</taxon>
        <taxon>Viridiplantae</taxon>
        <taxon>Chlorophyta</taxon>
        <taxon>core chlorophytes</taxon>
        <taxon>Trebouxiophyceae</taxon>
        <taxon>Trebouxiales</taxon>
        <taxon>Trebouxiaceae</taxon>
        <taxon>Symbiochloris</taxon>
    </lineage>
</organism>
<protein>
    <submittedName>
        <fullName evidence="1">Uncharacterized protein</fullName>
    </submittedName>
</protein>
<dbReference type="AlphaFoldDB" id="A0AAW1NKR4"/>
<comment type="caution">
    <text evidence="1">The sequence shown here is derived from an EMBL/GenBank/DDBJ whole genome shotgun (WGS) entry which is preliminary data.</text>
</comment>
<name>A0AAW1NKR4_9CHLO</name>